<name>A0A564YG33_HYMDI</name>
<keyword evidence="3" id="KW-1185">Reference proteome</keyword>
<feature type="non-terminal residue" evidence="2">
    <location>
        <position position="1"/>
    </location>
</feature>
<dbReference type="AlphaFoldDB" id="A0A564YG33"/>
<evidence type="ECO:0000313" key="2">
    <source>
        <dbReference type="EMBL" id="VUZ45899.1"/>
    </source>
</evidence>
<evidence type="ECO:0000313" key="3">
    <source>
        <dbReference type="Proteomes" id="UP000321570"/>
    </source>
</evidence>
<sequence length="75" mass="8651">AKLSIKAKHGYFKTARFLKVARSSVWKIRKELLNENKGGELAATRKRKQEHFQRSADGRKSWEVSATFCQRSLSV</sequence>
<gene>
    <name evidence="2" type="ORF">WMSIL1_LOCUS5804</name>
    <name evidence="1" type="ORF">WMSIL1_LOCUS5910</name>
</gene>
<dbReference type="Proteomes" id="UP000321570">
    <property type="component" value="Unassembled WGS sequence"/>
</dbReference>
<dbReference type="EMBL" id="CABIJS010000199">
    <property type="protein sequence ID" value="VUZ45896.1"/>
    <property type="molecule type" value="Genomic_DNA"/>
</dbReference>
<organism evidence="2 3">
    <name type="scientific">Hymenolepis diminuta</name>
    <name type="common">Rat tapeworm</name>
    <dbReference type="NCBI Taxonomy" id="6216"/>
    <lineage>
        <taxon>Eukaryota</taxon>
        <taxon>Metazoa</taxon>
        <taxon>Spiralia</taxon>
        <taxon>Lophotrochozoa</taxon>
        <taxon>Platyhelminthes</taxon>
        <taxon>Cestoda</taxon>
        <taxon>Eucestoda</taxon>
        <taxon>Cyclophyllidea</taxon>
        <taxon>Hymenolepididae</taxon>
        <taxon>Hymenolepis</taxon>
    </lineage>
</organism>
<evidence type="ECO:0000313" key="1">
    <source>
        <dbReference type="EMBL" id="VUZ45896.1"/>
    </source>
</evidence>
<dbReference type="EMBL" id="CABIJS010000199">
    <property type="protein sequence ID" value="VUZ45899.1"/>
    <property type="molecule type" value="Genomic_DNA"/>
</dbReference>
<proteinExistence type="predicted"/>
<reference evidence="2 3" key="1">
    <citation type="submission" date="2019-07" db="EMBL/GenBank/DDBJ databases">
        <authorList>
            <person name="Jastrzebski P J."/>
            <person name="Paukszto L."/>
            <person name="Jastrzebski P J."/>
        </authorList>
    </citation>
    <scope>NUCLEOTIDE SEQUENCE [LARGE SCALE GENOMIC DNA]</scope>
    <source>
        <strain evidence="2 3">WMS-il1</strain>
    </source>
</reference>
<accession>A0A564YG33</accession>
<protein>
    <submittedName>
        <fullName evidence="2">Uncharacterized protein</fullName>
    </submittedName>
</protein>